<evidence type="ECO:0000313" key="1">
    <source>
        <dbReference type="EMBL" id="KAK0439652.1"/>
    </source>
</evidence>
<organism evidence="1 2">
    <name type="scientific">Armillaria borealis</name>
    <dbReference type="NCBI Taxonomy" id="47425"/>
    <lineage>
        <taxon>Eukaryota</taxon>
        <taxon>Fungi</taxon>
        <taxon>Dikarya</taxon>
        <taxon>Basidiomycota</taxon>
        <taxon>Agaricomycotina</taxon>
        <taxon>Agaricomycetes</taxon>
        <taxon>Agaricomycetidae</taxon>
        <taxon>Agaricales</taxon>
        <taxon>Marasmiineae</taxon>
        <taxon>Physalacriaceae</taxon>
        <taxon>Armillaria</taxon>
    </lineage>
</organism>
<proteinExistence type="predicted"/>
<reference evidence="1" key="1">
    <citation type="submission" date="2023-06" db="EMBL/GenBank/DDBJ databases">
        <authorList>
            <consortium name="Lawrence Berkeley National Laboratory"/>
            <person name="Ahrendt S."/>
            <person name="Sahu N."/>
            <person name="Indic B."/>
            <person name="Wong-Bajracharya J."/>
            <person name="Merenyi Z."/>
            <person name="Ke H.-M."/>
            <person name="Monk M."/>
            <person name="Kocsube S."/>
            <person name="Drula E."/>
            <person name="Lipzen A."/>
            <person name="Balint B."/>
            <person name="Henrissat B."/>
            <person name="Andreopoulos B."/>
            <person name="Martin F.M."/>
            <person name="Harder C.B."/>
            <person name="Rigling D."/>
            <person name="Ford K.L."/>
            <person name="Foster G.D."/>
            <person name="Pangilinan J."/>
            <person name="Papanicolaou A."/>
            <person name="Barry K."/>
            <person name="LaButti K."/>
            <person name="Viragh M."/>
            <person name="Koriabine M."/>
            <person name="Yan M."/>
            <person name="Riley R."/>
            <person name="Champramary S."/>
            <person name="Plett K.L."/>
            <person name="Tsai I.J."/>
            <person name="Slot J."/>
            <person name="Sipos G."/>
            <person name="Plett J."/>
            <person name="Nagy L.G."/>
            <person name="Grigoriev I.V."/>
        </authorList>
    </citation>
    <scope>NUCLEOTIDE SEQUENCE</scope>
    <source>
        <strain evidence="1">FPL87.14</strain>
    </source>
</reference>
<accession>A0AA39MME5</accession>
<dbReference type="EMBL" id="JAUEPT010000037">
    <property type="protein sequence ID" value="KAK0439652.1"/>
    <property type="molecule type" value="Genomic_DNA"/>
</dbReference>
<dbReference type="AlphaFoldDB" id="A0AA39MME5"/>
<protein>
    <submittedName>
        <fullName evidence="1">Uncharacterized protein</fullName>
    </submittedName>
</protein>
<name>A0AA39MME5_9AGAR</name>
<dbReference type="Proteomes" id="UP001175226">
    <property type="component" value="Unassembled WGS sequence"/>
</dbReference>
<sequence length="247" mass="27988">MSDCKAWMGVRYSCYGADENLIPSTMIVDRLPLRVAEHYSDRPPADCTRTGSRASFYQLCKLYMKLGSSPIERNEKMKKIIKEGFKQMWSALRQRWGTRRVTEARGNILAGEIINPYALNIDNVDFGSRDQNIPSNDMRNSVPAVTTAEEGDVLASVDADKKELSVNENINARAEDTLSETMMEQAAQVWRAGRWVTGGCRHLGQFELRRICPFHQVVIRIMLLELVSGPFPAPQAVSGEIRFWELE</sequence>
<gene>
    <name evidence="1" type="ORF">EV421DRAFT_1737810</name>
</gene>
<evidence type="ECO:0000313" key="2">
    <source>
        <dbReference type="Proteomes" id="UP001175226"/>
    </source>
</evidence>
<keyword evidence="2" id="KW-1185">Reference proteome</keyword>
<comment type="caution">
    <text evidence="1">The sequence shown here is derived from an EMBL/GenBank/DDBJ whole genome shotgun (WGS) entry which is preliminary data.</text>
</comment>